<dbReference type="eggNOG" id="arCOG01982">
    <property type="taxonomic scope" value="Archaea"/>
</dbReference>
<dbReference type="HOGENOM" id="CLU_075239_1_0_2"/>
<gene>
    <name evidence="2" type="ordered locus">Arcpr_1074</name>
</gene>
<dbReference type="Gene3D" id="3.20.20.70">
    <property type="entry name" value="Aldolase class I"/>
    <property type="match status" value="1"/>
</dbReference>
<dbReference type="PANTHER" id="PTHR21381:SF3">
    <property type="entry name" value="SGC REGION PROTEIN SGCQ-RELATED"/>
    <property type="match status" value="1"/>
</dbReference>
<reference evidence="2 3" key="1">
    <citation type="journal article" date="2010" name="Stand. Genomic Sci.">
        <title>Complete genome sequence of Archaeoglobus profundus type strain (AV18).</title>
        <authorList>
            <person name="von Jan M."/>
            <person name="Lapidus A."/>
            <person name="Del Rio T.G."/>
            <person name="Copeland A."/>
            <person name="Tice H."/>
            <person name="Cheng J.F."/>
            <person name="Lucas S."/>
            <person name="Chen F."/>
            <person name="Nolan M."/>
            <person name="Goodwin L."/>
            <person name="Han C."/>
            <person name="Pitluck S."/>
            <person name="Liolios K."/>
            <person name="Ivanova N."/>
            <person name="Mavromatis K."/>
            <person name="Ovchinnikova G."/>
            <person name="Chertkov O."/>
            <person name="Pati A."/>
            <person name="Chen A."/>
            <person name="Palaniappan K."/>
            <person name="Land M."/>
            <person name="Hauser L."/>
            <person name="Chang Y.J."/>
            <person name="Jeffries C.D."/>
            <person name="Saunders E."/>
            <person name="Brettin T."/>
            <person name="Detter J.C."/>
            <person name="Chain P."/>
            <person name="Eichinger K."/>
            <person name="Huber H."/>
            <person name="Spring S."/>
            <person name="Rohde M."/>
            <person name="Goker M."/>
            <person name="Wirth R."/>
            <person name="Woyke T."/>
            <person name="Bristow J."/>
            <person name="Eisen J.A."/>
            <person name="Markowitz V."/>
            <person name="Hugenholtz P."/>
            <person name="Kyrpides N.C."/>
            <person name="Klenk H.P."/>
        </authorList>
    </citation>
    <scope>NUCLEOTIDE SEQUENCE [LARGE SCALE GENOMIC DNA]</scope>
    <source>
        <strain evidence="3">DSM 5631 / JCM 9629 / NBRC 100127 / Av18</strain>
    </source>
</reference>
<dbReference type="Pfam" id="PF03437">
    <property type="entry name" value="BtpA"/>
    <property type="match status" value="1"/>
</dbReference>
<dbReference type="InterPro" id="IPR011060">
    <property type="entry name" value="RibuloseP-bd_barrel"/>
</dbReference>
<dbReference type="STRING" id="572546.Arcpr_1074"/>
<dbReference type="InterPro" id="IPR013785">
    <property type="entry name" value="Aldolase_TIM"/>
</dbReference>
<evidence type="ECO:0000313" key="3">
    <source>
        <dbReference type="Proteomes" id="UP000001901"/>
    </source>
</evidence>
<dbReference type="PIRSF" id="PIRSF005956">
    <property type="entry name" value="BtpA"/>
    <property type="match status" value="1"/>
</dbReference>
<dbReference type="GeneID" id="8739751"/>
<dbReference type="InterPro" id="IPR005137">
    <property type="entry name" value="BtpA"/>
</dbReference>
<sequence>MIIIGVLHLDPLPSSPLYESYEKTFENALKDAKALAEGCDAIIIENYGDKPFLKEVDRVTVACMSVIAWEVKRETGLPVGINVLRNDPFSALAIAKAVNADFVRVNQLYFASLSPEGFLEGKAGEILRYRRFIDCKAKIYADVKVKHAHHFVSLEDYLENVERCLADALIVTGTATGREVDVEELKAVRNLTNLPVFVGSGVKPENLHRYVGLCDGVIVGTYFKKDGRVDVERVRRLSKLRDNLIKSNK</sequence>
<comment type="similarity">
    <text evidence="1">Belongs to the BtpA family.</text>
</comment>
<accession>D2RDD9</accession>
<dbReference type="PANTHER" id="PTHR21381">
    <property type="entry name" value="ZGC:162297"/>
    <property type="match status" value="1"/>
</dbReference>
<dbReference type="PaxDb" id="572546-Arcpr_1074"/>
<dbReference type="RefSeq" id="WP_012940469.1">
    <property type="nucleotide sequence ID" value="NC_013741.1"/>
</dbReference>
<dbReference type="AlphaFoldDB" id="D2RDD9"/>
<name>D2RDD9_ARCPA</name>
<dbReference type="NCBIfam" id="TIGR00259">
    <property type="entry name" value="thylakoid_BtpA"/>
    <property type="match status" value="1"/>
</dbReference>
<dbReference type="CDD" id="cd04722">
    <property type="entry name" value="TIM_phosphate_binding"/>
    <property type="match status" value="1"/>
</dbReference>
<dbReference type="EMBL" id="CP001857">
    <property type="protein sequence ID" value="ADB58133.1"/>
    <property type="molecule type" value="Genomic_DNA"/>
</dbReference>
<dbReference type="OrthoDB" id="38543at2157"/>
<evidence type="ECO:0000313" key="2">
    <source>
        <dbReference type="EMBL" id="ADB58133.1"/>
    </source>
</evidence>
<keyword evidence="3" id="KW-1185">Reference proteome</keyword>
<dbReference type="SUPFAM" id="SSF51366">
    <property type="entry name" value="Ribulose-phoshate binding barrel"/>
    <property type="match status" value="1"/>
</dbReference>
<protein>
    <submittedName>
        <fullName evidence="2">Photosystem I assembly BtpA</fullName>
    </submittedName>
</protein>
<organism evidence="2 3">
    <name type="scientific">Archaeoglobus profundus (strain DSM 5631 / JCM 9629 / NBRC 100127 / Av18)</name>
    <dbReference type="NCBI Taxonomy" id="572546"/>
    <lineage>
        <taxon>Archaea</taxon>
        <taxon>Methanobacteriati</taxon>
        <taxon>Methanobacteriota</taxon>
        <taxon>Archaeoglobi</taxon>
        <taxon>Archaeoglobales</taxon>
        <taxon>Archaeoglobaceae</taxon>
        <taxon>Archaeoglobus</taxon>
    </lineage>
</organism>
<evidence type="ECO:0000256" key="1">
    <source>
        <dbReference type="ARBA" id="ARBA00006007"/>
    </source>
</evidence>
<dbReference type="Proteomes" id="UP000001901">
    <property type="component" value="Chromosome"/>
</dbReference>
<dbReference type="KEGG" id="apo:Arcpr_1074"/>
<proteinExistence type="inferred from homology"/>